<keyword evidence="1" id="KW-0175">Coiled coil</keyword>
<evidence type="ECO:0008006" key="6">
    <source>
        <dbReference type="Google" id="ProtNLM"/>
    </source>
</evidence>
<dbReference type="EMBL" id="FPKU01000001">
    <property type="protein sequence ID" value="SFZ83247.1"/>
    <property type="molecule type" value="Genomic_DNA"/>
</dbReference>
<accession>A0A1K2HW93</accession>
<keyword evidence="5" id="KW-1185">Reference proteome</keyword>
<feature type="transmembrane region" description="Helical" evidence="3">
    <location>
        <begin position="101"/>
        <end position="119"/>
    </location>
</feature>
<reference evidence="4 5" key="1">
    <citation type="submission" date="2016-11" db="EMBL/GenBank/DDBJ databases">
        <authorList>
            <person name="Jaros S."/>
            <person name="Januszkiewicz K."/>
            <person name="Wedrychowicz H."/>
        </authorList>
    </citation>
    <scope>NUCLEOTIDE SEQUENCE [LARGE SCALE GENOMIC DNA]</scope>
    <source>
        <strain evidence="4 5">ATCC 23634</strain>
    </source>
</reference>
<feature type="region of interest" description="Disordered" evidence="2">
    <location>
        <begin position="1"/>
        <end position="23"/>
    </location>
</feature>
<sequence>MADTEDVVADAASKARNAARRTVDRAREEKLEEQVSRLQDDLKRIADTLTRMGESKVEQAHGAARREVRHLVANGQQALDSVQDEFSQVERQLKDTIRQKPLTAVAGALAVGFVLALLTR</sequence>
<dbReference type="OrthoDB" id="8368551at2"/>
<keyword evidence="3" id="KW-0472">Membrane</keyword>
<dbReference type="STRING" id="665118.SAMN02983003_1538"/>
<name>A0A1K2HW93_9HYPH</name>
<evidence type="ECO:0000256" key="3">
    <source>
        <dbReference type="SAM" id="Phobius"/>
    </source>
</evidence>
<dbReference type="Proteomes" id="UP000183447">
    <property type="component" value="Unassembled WGS sequence"/>
</dbReference>
<evidence type="ECO:0000256" key="2">
    <source>
        <dbReference type="SAM" id="MobiDB-lite"/>
    </source>
</evidence>
<feature type="coiled-coil region" evidence="1">
    <location>
        <begin position="72"/>
        <end position="99"/>
    </location>
</feature>
<organism evidence="4 5">
    <name type="scientific">Devosia enhydra</name>
    <dbReference type="NCBI Taxonomy" id="665118"/>
    <lineage>
        <taxon>Bacteria</taxon>
        <taxon>Pseudomonadati</taxon>
        <taxon>Pseudomonadota</taxon>
        <taxon>Alphaproteobacteria</taxon>
        <taxon>Hyphomicrobiales</taxon>
        <taxon>Devosiaceae</taxon>
        <taxon>Devosia</taxon>
    </lineage>
</organism>
<keyword evidence="3" id="KW-0812">Transmembrane</keyword>
<proteinExistence type="predicted"/>
<gene>
    <name evidence="4" type="ORF">SAMN02983003_1538</name>
</gene>
<protein>
    <recommendedName>
        <fullName evidence="6">Membrane-anchored ribosome-binding protein, inhibits growth in stationary phase, ElaB/YqjD/DUF883 family</fullName>
    </recommendedName>
</protein>
<evidence type="ECO:0000256" key="1">
    <source>
        <dbReference type="SAM" id="Coils"/>
    </source>
</evidence>
<dbReference type="RefSeq" id="WP_072340482.1">
    <property type="nucleotide sequence ID" value="NZ_FPKU01000001.1"/>
</dbReference>
<evidence type="ECO:0000313" key="5">
    <source>
        <dbReference type="Proteomes" id="UP000183447"/>
    </source>
</evidence>
<evidence type="ECO:0000313" key="4">
    <source>
        <dbReference type="EMBL" id="SFZ83247.1"/>
    </source>
</evidence>
<keyword evidence="3" id="KW-1133">Transmembrane helix</keyword>
<dbReference type="AlphaFoldDB" id="A0A1K2HW93"/>